<dbReference type="Gene3D" id="1.25.40.20">
    <property type="entry name" value="Ankyrin repeat-containing domain"/>
    <property type="match status" value="1"/>
</dbReference>
<dbReference type="InParanoid" id="A0A0H2RSH7"/>
<keyword evidence="5" id="KW-0378">Hydrolase</keyword>
<evidence type="ECO:0000313" key="6">
    <source>
        <dbReference type="Proteomes" id="UP000053477"/>
    </source>
</evidence>
<dbReference type="STRING" id="27342.A0A0H2RSH7"/>
<dbReference type="PANTHER" id="PTHR11638:SF18">
    <property type="entry name" value="HEAT SHOCK PROTEIN 104"/>
    <property type="match status" value="1"/>
</dbReference>
<dbReference type="Pfam" id="PF00004">
    <property type="entry name" value="AAA"/>
    <property type="match status" value="1"/>
</dbReference>
<proteinExistence type="predicted"/>
<accession>A0A0H2RSH7</accession>
<dbReference type="GO" id="GO:0016887">
    <property type="term" value="F:ATP hydrolysis activity"/>
    <property type="evidence" value="ECO:0007669"/>
    <property type="project" value="InterPro"/>
</dbReference>
<dbReference type="GO" id="GO:0005737">
    <property type="term" value="C:cytoplasm"/>
    <property type="evidence" value="ECO:0007669"/>
    <property type="project" value="TreeGrafter"/>
</dbReference>
<name>A0A0H2RSH7_9AGAM</name>
<dbReference type="SUPFAM" id="SSF52540">
    <property type="entry name" value="P-loop containing nucleoside triphosphate hydrolases"/>
    <property type="match status" value="1"/>
</dbReference>
<protein>
    <submittedName>
        <fullName evidence="5">p-loop containing nucleoside triphosphate hydrolase protein</fullName>
    </submittedName>
</protein>
<dbReference type="Gene3D" id="3.40.50.300">
    <property type="entry name" value="P-loop containing nucleotide triphosphate hydrolases"/>
    <property type="match status" value="1"/>
</dbReference>
<organism evidence="5 6">
    <name type="scientific">Schizopora paradoxa</name>
    <dbReference type="NCBI Taxonomy" id="27342"/>
    <lineage>
        <taxon>Eukaryota</taxon>
        <taxon>Fungi</taxon>
        <taxon>Dikarya</taxon>
        <taxon>Basidiomycota</taxon>
        <taxon>Agaricomycotina</taxon>
        <taxon>Agaricomycetes</taxon>
        <taxon>Hymenochaetales</taxon>
        <taxon>Schizoporaceae</taxon>
        <taxon>Schizopora</taxon>
    </lineage>
</organism>
<evidence type="ECO:0000256" key="3">
    <source>
        <dbReference type="SAM" id="MobiDB-lite"/>
    </source>
</evidence>
<dbReference type="InterPro" id="IPR003959">
    <property type="entry name" value="ATPase_AAA_core"/>
</dbReference>
<evidence type="ECO:0000313" key="5">
    <source>
        <dbReference type="EMBL" id="KLO14915.1"/>
    </source>
</evidence>
<keyword evidence="6" id="KW-1185">Reference proteome</keyword>
<feature type="compositionally biased region" description="Acidic residues" evidence="3">
    <location>
        <begin position="1"/>
        <end position="11"/>
    </location>
</feature>
<dbReference type="GO" id="GO:0005524">
    <property type="term" value="F:ATP binding"/>
    <property type="evidence" value="ECO:0007669"/>
    <property type="project" value="UniProtKB-KW"/>
</dbReference>
<reference evidence="5 6" key="1">
    <citation type="submission" date="2015-04" db="EMBL/GenBank/DDBJ databases">
        <title>Complete genome sequence of Schizopora paradoxa KUC8140, a cosmopolitan wood degrader in East Asia.</title>
        <authorList>
            <consortium name="DOE Joint Genome Institute"/>
            <person name="Min B."/>
            <person name="Park H."/>
            <person name="Jang Y."/>
            <person name="Kim J.-J."/>
            <person name="Kim K.H."/>
            <person name="Pangilinan J."/>
            <person name="Lipzen A."/>
            <person name="Riley R."/>
            <person name="Grigoriev I.V."/>
            <person name="Spatafora J.W."/>
            <person name="Choi I.-G."/>
        </authorList>
    </citation>
    <scope>NUCLEOTIDE SEQUENCE [LARGE SCALE GENOMIC DNA]</scope>
    <source>
        <strain evidence="5 6">KUC8140</strain>
    </source>
</reference>
<evidence type="ECO:0000259" key="4">
    <source>
        <dbReference type="Pfam" id="PF00004"/>
    </source>
</evidence>
<dbReference type="Proteomes" id="UP000053477">
    <property type="component" value="Unassembled WGS sequence"/>
</dbReference>
<dbReference type="GO" id="GO:0034605">
    <property type="term" value="P:cellular response to heat"/>
    <property type="evidence" value="ECO:0007669"/>
    <property type="project" value="TreeGrafter"/>
</dbReference>
<dbReference type="InterPro" id="IPR036770">
    <property type="entry name" value="Ankyrin_rpt-contain_sf"/>
</dbReference>
<gene>
    <name evidence="5" type="ORF">SCHPADRAFT_825602</name>
</gene>
<feature type="compositionally biased region" description="Basic and acidic residues" evidence="3">
    <location>
        <begin position="112"/>
        <end position="140"/>
    </location>
</feature>
<dbReference type="AlphaFoldDB" id="A0A0H2RSH7"/>
<feature type="region of interest" description="Disordered" evidence="3">
    <location>
        <begin position="1"/>
        <end position="30"/>
    </location>
</feature>
<dbReference type="OrthoDB" id="47330at2759"/>
<sequence>MQGFDFNEDADYQPPASLPPSLPTTRPASSLQIHAPPHAIATPRPTLMFAIASDDPAAVEQVLASGEVRPNDDIGPQSALEFALTNDALSHRTEIVKTLLAYGADPSSLPSELRDVLNGREREEDPKDETRSNSERRRDSMNPAMKYYLKRARSPEAQRSTAAIRRSFFRPLTRIRFDFVGQDRALQQLYWVLNIHSQQPIASPLVVLCCGPSGHGKSLLARKFGSLLEVPTHTVNMTILKSAHDLWQCPTMSPYDEPSNRTLAEFLSENEGKRCIVVLDEIDKNEDEKNLWSLLAPWELGRCPIDGGRRHIDVRNVIWLGTSNIGQDQIFEYFDARDESASDASLSREDYRELMALLRPRVSAKLGTSLMSRVTAVLPFVPFSSEEKMAIASEALLSLGGDFAQEMSSDEFERFVARSVSDYVPTEGARSLYRSISNHLMEAF</sequence>
<dbReference type="InterPro" id="IPR050130">
    <property type="entry name" value="ClpA_ClpB"/>
</dbReference>
<dbReference type="EMBL" id="KQ085937">
    <property type="protein sequence ID" value="KLO14915.1"/>
    <property type="molecule type" value="Genomic_DNA"/>
</dbReference>
<keyword evidence="2" id="KW-0067">ATP-binding</keyword>
<keyword evidence="1" id="KW-0547">Nucleotide-binding</keyword>
<evidence type="ECO:0000256" key="2">
    <source>
        <dbReference type="ARBA" id="ARBA00022840"/>
    </source>
</evidence>
<feature type="domain" description="ATPase AAA-type core" evidence="4">
    <location>
        <begin position="207"/>
        <end position="284"/>
    </location>
</feature>
<dbReference type="PANTHER" id="PTHR11638">
    <property type="entry name" value="ATP-DEPENDENT CLP PROTEASE"/>
    <property type="match status" value="1"/>
</dbReference>
<evidence type="ECO:0000256" key="1">
    <source>
        <dbReference type="ARBA" id="ARBA00022741"/>
    </source>
</evidence>
<feature type="region of interest" description="Disordered" evidence="3">
    <location>
        <begin position="109"/>
        <end position="143"/>
    </location>
</feature>
<dbReference type="InterPro" id="IPR027417">
    <property type="entry name" value="P-loop_NTPase"/>
</dbReference>